<dbReference type="RefSeq" id="XP_007776608.1">
    <property type="nucleotide sequence ID" value="XM_007778418.1"/>
</dbReference>
<evidence type="ECO:0000313" key="5">
    <source>
        <dbReference type="EMBL" id="EON61291.1"/>
    </source>
</evidence>
<evidence type="ECO:0000259" key="4">
    <source>
        <dbReference type="PROSITE" id="PS50815"/>
    </source>
</evidence>
<keyword evidence="3" id="KW-1133">Transmembrane helix</keyword>
<dbReference type="GeneID" id="19897815"/>
<sequence>MTTLPATYTTLLSTFADFLTISIHTILYVRSLYPRTTFLTARAYNHAVHQSRHPALCAWISDAVAAVSAAMLAGGVERVVLVIYDARQRPVERVVWDVSRFPAIPAHERDTPIVRAGSGGEGRLNIVDVEEQFRAATARLRVAGEKLNPLPEGCSFTLAVELGDGAEAPLGHPQAWIPVEPGLQRGGGGRGGQGQEKDDAVDTRKRRERGEDLGGLKTMPVRAVDAGEMVFEMWIEEGKAKFESSENSPSAGSG</sequence>
<comment type="similarity">
    <text evidence="1">Belongs to the MAD2 family.</text>
</comment>
<dbReference type="PROSITE" id="PS50815">
    <property type="entry name" value="HORMA"/>
    <property type="match status" value="1"/>
</dbReference>
<feature type="compositionally biased region" description="Basic and acidic residues" evidence="2">
    <location>
        <begin position="195"/>
        <end position="214"/>
    </location>
</feature>
<name>R7YI16_CONA1</name>
<dbReference type="STRING" id="1168221.R7YI16"/>
<organism evidence="5 6">
    <name type="scientific">Coniosporium apollinis (strain CBS 100218)</name>
    <name type="common">Rock-inhabiting black yeast</name>
    <dbReference type="NCBI Taxonomy" id="1168221"/>
    <lineage>
        <taxon>Eukaryota</taxon>
        <taxon>Fungi</taxon>
        <taxon>Dikarya</taxon>
        <taxon>Ascomycota</taxon>
        <taxon>Pezizomycotina</taxon>
        <taxon>Dothideomycetes</taxon>
        <taxon>Dothideomycetes incertae sedis</taxon>
        <taxon>Coniosporium</taxon>
    </lineage>
</organism>
<evidence type="ECO:0000256" key="2">
    <source>
        <dbReference type="SAM" id="MobiDB-lite"/>
    </source>
</evidence>
<accession>R7YI16</accession>
<proteinExistence type="inferred from homology"/>
<feature type="domain" description="HORMA" evidence="4">
    <location>
        <begin position="9"/>
        <end position="228"/>
    </location>
</feature>
<keyword evidence="3" id="KW-0472">Membrane</keyword>
<dbReference type="OMA" id="KEEQTWI"/>
<dbReference type="Proteomes" id="UP000016924">
    <property type="component" value="Unassembled WGS sequence"/>
</dbReference>
<protein>
    <recommendedName>
        <fullName evidence="4">HORMA domain-containing protein</fullName>
    </recommendedName>
</protein>
<dbReference type="GO" id="GO:0016035">
    <property type="term" value="C:zeta DNA polymerase complex"/>
    <property type="evidence" value="ECO:0007669"/>
    <property type="project" value="TreeGrafter"/>
</dbReference>
<dbReference type="PANTHER" id="PTHR11842">
    <property type="entry name" value="MITOTIC SPINDLE ASSEMBLY CHECKPOINT PROTEIN MAD2"/>
    <property type="match status" value="1"/>
</dbReference>
<evidence type="ECO:0000313" key="6">
    <source>
        <dbReference type="Proteomes" id="UP000016924"/>
    </source>
</evidence>
<feature type="region of interest" description="Disordered" evidence="2">
    <location>
        <begin position="180"/>
        <end position="219"/>
    </location>
</feature>
<evidence type="ECO:0000256" key="3">
    <source>
        <dbReference type="SAM" id="Phobius"/>
    </source>
</evidence>
<dbReference type="InterPro" id="IPR036570">
    <property type="entry name" value="HORMA_dom_sf"/>
</dbReference>
<dbReference type="AlphaFoldDB" id="R7YI16"/>
<dbReference type="Gene3D" id="3.30.900.10">
    <property type="entry name" value="HORMA domain"/>
    <property type="match status" value="1"/>
</dbReference>
<dbReference type="Pfam" id="PF02301">
    <property type="entry name" value="HORMA"/>
    <property type="match status" value="1"/>
</dbReference>
<keyword evidence="6" id="KW-1185">Reference proteome</keyword>
<feature type="transmembrane region" description="Helical" evidence="3">
    <location>
        <begin position="6"/>
        <end position="29"/>
    </location>
</feature>
<feature type="compositionally biased region" description="Gly residues" evidence="2">
    <location>
        <begin position="184"/>
        <end position="194"/>
    </location>
</feature>
<dbReference type="SUPFAM" id="SSF56019">
    <property type="entry name" value="The spindle assembly checkpoint protein mad2"/>
    <property type="match status" value="1"/>
</dbReference>
<keyword evidence="3" id="KW-0812">Transmembrane</keyword>
<dbReference type="HOGENOM" id="CLU_050394_1_1_1"/>
<reference evidence="6" key="1">
    <citation type="submission" date="2012-06" db="EMBL/GenBank/DDBJ databases">
        <title>The genome sequence of Coniosporium apollinis CBS 100218.</title>
        <authorList>
            <consortium name="The Broad Institute Genome Sequencing Platform"/>
            <person name="Cuomo C."/>
            <person name="Gorbushina A."/>
            <person name="Noack S."/>
            <person name="Walker B."/>
            <person name="Young S.K."/>
            <person name="Zeng Q."/>
            <person name="Gargeya S."/>
            <person name="Fitzgerald M."/>
            <person name="Haas B."/>
            <person name="Abouelleil A."/>
            <person name="Alvarado L."/>
            <person name="Arachchi H.M."/>
            <person name="Berlin A.M."/>
            <person name="Chapman S.B."/>
            <person name="Goldberg J."/>
            <person name="Griggs A."/>
            <person name="Gujja S."/>
            <person name="Hansen M."/>
            <person name="Howarth C."/>
            <person name="Imamovic A."/>
            <person name="Larimer J."/>
            <person name="McCowan C."/>
            <person name="Montmayeur A."/>
            <person name="Murphy C."/>
            <person name="Neiman D."/>
            <person name="Pearson M."/>
            <person name="Priest M."/>
            <person name="Roberts A."/>
            <person name="Saif S."/>
            <person name="Shea T."/>
            <person name="Sisk P."/>
            <person name="Sykes S."/>
            <person name="Wortman J."/>
            <person name="Nusbaum C."/>
            <person name="Birren B."/>
        </authorList>
    </citation>
    <scope>NUCLEOTIDE SEQUENCE [LARGE SCALE GENOMIC DNA]</scope>
    <source>
        <strain evidence="6">CBS 100218</strain>
    </source>
</reference>
<dbReference type="EMBL" id="JH767555">
    <property type="protein sequence ID" value="EON61291.1"/>
    <property type="molecule type" value="Genomic_DNA"/>
</dbReference>
<dbReference type="eggNOG" id="KOG3186">
    <property type="taxonomic scope" value="Eukaryota"/>
</dbReference>
<dbReference type="InterPro" id="IPR003511">
    <property type="entry name" value="HORMA_dom"/>
</dbReference>
<dbReference type="InterPro" id="IPR045091">
    <property type="entry name" value="Mad2-like"/>
</dbReference>
<gene>
    <name evidence="5" type="ORF">W97_00504</name>
</gene>
<evidence type="ECO:0000256" key="1">
    <source>
        <dbReference type="ARBA" id="ARBA00010348"/>
    </source>
</evidence>
<dbReference type="OrthoDB" id="21254at2759"/>
<dbReference type="PANTHER" id="PTHR11842:SF10">
    <property type="entry name" value="MITOTIC SPINDLE ASSEMBLY CHECKPOINT PROTEIN MAD2B"/>
    <property type="match status" value="1"/>
</dbReference>